<proteinExistence type="inferred from homology"/>
<evidence type="ECO:0000256" key="8">
    <source>
        <dbReference type="ARBA" id="ARBA00022723"/>
    </source>
</evidence>
<dbReference type="NCBIfam" id="TIGR00218">
    <property type="entry name" value="manA"/>
    <property type="match status" value="1"/>
</dbReference>
<evidence type="ECO:0000256" key="6">
    <source>
        <dbReference type="ARBA" id="ARBA00011956"/>
    </source>
</evidence>
<evidence type="ECO:0000256" key="7">
    <source>
        <dbReference type="ARBA" id="ARBA00018236"/>
    </source>
</evidence>
<dbReference type="Gene3D" id="2.60.120.10">
    <property type="entry name" value="Jelly Rolls"/>
    <property type="match status" value="2"/>
</dbReference>
<evidence type="ECO:0000256" key="10">
    <source>
        <dbReference type="ARBA" id="ARBA00023235"/>
    </source>
</evidence>
<accession>A0ABR3GT17</accession>
<comment type="function">
    <text evidence="3">Involved in the synthesis of the GDP-mannose and dolichol-phosphate-mannose required for a number of critical mannosyl transfer reactions.</text>
</comment>
<dbReference type="Gene3D" id="1.10.441.10">
    <property type="entry name" value="Phosphomannose Isomerase, domain 2"/>
    <property type="match status" value="1"/>
</dbReference>
<evidence type="ECO:0000256" key="12">
    <source>
        <dbReference type="ARBA" id="ARBA00030762"/>
    </source>
</evidence>
<dbReference type="EC" id="5.3.1.8" evidence="6"/>
<keyword evidence="10" id="KW-0413">Isomerase</keyword>
<dbReference type="PIRSF" id="PIRSF001480">
    <property type="entry name" value="Mannose-6-phosphate_isomerase"/>
    <property type="match status" value="1"/>
</dbReference>
<comment type="caution">
    <text evidence="15">The sequence shown here is derived from an EMBL/GenBank/DDBJ whole genome shotgun (WGS) entry which is preliminary data.</text>
</comment>
<dbReference type="SUPFAM" id="SSF51182">
    <property type="entry name" value="RmlC-like cupins"/>
    <property type="match status" value="1"/>
</dbReference>
<comment type="catalytic activity">
    <reaction evidence="1">
        <text>D-mannose 6-phosphate = D-fructose 6-phosphate</text>
        <dbReference type="Rhea" id="RHEA:12356"/>
        <dbReference type="ChEBI" id="CHEBI:58735"/>
        <dbReference type="ChEBI" id="CHEBI:61527"/>
        <dbReference type="EC" id="5.3.1.8"/>
    </reaction>
</comment>
<comment type="similarity">
    <text evidence="5">Belongs to the mannose-6-phosphate isomerase type 1 family.</text>
</comment>
<dbReference type="Proteomes" id="UP001447188">
    <property type="component" value="Unassembled WGS sequence"/>
</dbReference>
<evidence type="ECO:0000256" key="4">
    <source>
        <dbReference type="ARBA" id="ARBA00004666"/>
    </source>
</evidence>
<evidence type="ECO:0000256" key="3">
    <source>
        <dbReference type="ARBA" id="ARBA00002564"/>
    </source>
</evidence>
<dbReference type="InterPro" id="IPR014710">
    <property type="entry name" value="RmlC-like_jellyroll"/>
</dbReference>
<sequence length="459" mass="51161">MTDSNFVRLTASVLPYPYGKKGSDSLAARLATATPENNFKIDEDQPYGEIWMGDHPNGPSRTVKGNKPLADLIAANPQEYLTSAVYEKFNKDPHLPFLFKVLSFCKALPLQAHPDKSLAEQLHEQEKRQKGKNERFVDPNHKPEVSVVVSDHFEGFIGFRPIREIKLFLEEVPELREAVGNEDAVNELLDIEEEAEERVRGLKAVNMDEFLAKEGGRHRMKALLKTLFWGLFERSHNDIARLCESLLAKLYLMGDEALGTLGKEQNLGPMVKKILFAYPQDVGMFAAVFFTNFVRLKRGEGIAIPADCIHAYLEGDVIECMAWSDNMIACGFGGNDDPTIFTDMLHYEASPSKNLELKHHKWGKSTTGKTELYEIPMPEFNLLNLKLEKDGEEEIVAEGIAGPCIFLVIGGEVCLEGTDGDDAEERLETGQVVFVKPNVGFRIKAIGGGAEVWGAFVEA</sequence>
<evidence type="ECO:0000256" key="2">
    <source>
        <dbReference type="ARBA" id="ARBA00001947"/>
    </source>
</evidence>
<comment type="cofactor">
    <cofactor evidence="2">
        <name>Zn(2+)</name>
        <dbReference type="ChEBI" id="CHEBI:29105"/>
    </cofactor>
</comment>
<reference evidence="15 16" key="1">
    <citation type="submission" date="2024-02" db="EMBL/GenBank/DDBJ databases">
        <title>Discinaceae phylogenomics.</title>
        <authorList>
            <person name="Dirks A.C."/>
            <person name="James T.Y."/>
        </authorList>
    </citation>
    <scope>NUCLEOTIDE SEQUENCE [LARGE SCALE GENOMIC DNA]</scope>
    <source>
        <strain evidence="15 16">ACD0624</strain>
    </source>
</reference>
<evidence type="ECO:0000259" key="14">
    <source>
        <dbReference type="Pfam" id="PF20511"/>
    </source>
</evidence>
<keyword evidence="16" id="KW-1185">Reference proteome</keyword>
<evidence type="ECO:0000313" key="16">
    <source>
        <dbReference type="Proteomes" id="UP001447188"/>
    </source>
</evidence>
<dbReference type="InterPro" id="IPR011051">
    <property type="entry name" value="RmlC_Cupin_sf"/>
</dbReference>
<dbReference type="InterPro" id="IPR001250">
    <property type="entry name" value="Man6P_Isoase-1"/>
</dbReference>
<dbReference type="EMBL" id="JBBBZM010000014">
    <property type="protein sequence ID" value="KAL0639096.1"/>
    <property type="molecule type" value="Genomic_DNA"/>
</dbReference>
<protein>
    <recommendedName>
        <fullName evidence="7">Mannose-6-phosphate isomerase</fullName>
        <ecNumber evidence="6">5.3.1.8</ecNumber>
    </recommendedName>
    <alternativeName>
        <fullName evidence="11">Phosphohexomutase</fullName>
    </alternativeName>
    <alternativeName>
        <fullName evidence="12">Phosphomannose isomerase</fullName>
    </alternativeName>
</protein>
<evidence type="ECO:0000256" key="13">
    <source>
        <dbReference type="SAM" id="MobiDB-lite"/>
    </source>
</evidence>
<dbReference type="Pfam" id="PF20511">
    <property type="entry name" value="PMI_typeI_cat"/>
    <property type="match status" value="1"/>
</dbReference>
<feature type="region of interest" description="Disordered" evidence="13">
    <location>
        <begin position="119"/>
        <end position="139"/>
    </location>
</feature>
<comment type="pathway">
    <text evidence="4">Nucleotide-sugar biosynthesis; GDP-alpha-D-mannose biosynthesis; alpha-D-mannose 1-phosphate from D-fructose 6-phosphate: step 1/2.</text>
</comment>
<keyword evidence="8" id="KW-0479">Metal-binding</keyword>
<dbReference type="PANTHER" id="PTHR10309:SF4">
    <property type="entry name" value="MANNOSE-6-PHOSPHATE ISOMERASE"/>
    <property type="match status" value="1"/>
</dbReference>
<dbReference type="InterPro" id="IPR016305">
    <property type="entry name" value="Mannose-6-P_Isomerase"/>
</dbReference>
<organism evidence="15 16">
    <name type="scientific">Discina gigas</name>
    <dbReference type="NCBI Taxonomy" id="1032678"/>
    <lineage>
        <taxon>Eukaryota</taxon>
        <taxon>Fungi</taxon>
        <taxon>Dikarya</taxon>
        <taxon>Ascomycota</taxon>
        <taxon>Pezizomycotina</taxon>
        <taxon>Pezizomycetes</taxon>
        <taxon>Pezizales</taxon>
        <taxon>Discinaceae</taxon>
        <taxon>Discina</taxon>
    </lineage>
</organism>
<evidence type="ECO:0000256" key="5">
    <source>
        <dbReference type="ARBA" id="ARBA00010772"/>
    </source>
</evidence>
<feature type="domain" description="Phosphomannose isomerase type I catalytic" evidence="14">
    <location>
        <begin position="7"/>
        <end position="161"/>
    </location>
</feature>
<evidence type="ECO:0000256" key="11">
    <source>
        <dbReference type="ARBA" id="ARBA00029741"/>
    </source>
</evidence>
<dbReference type="CDD" id="cd07011">
    <property type="entry name" value="cupin_PMI_type_I_N"/>
    <property type="match status" value="1"/>
</dbReference>
<evidence type="ECO:0000256" key="9">
    <source>
        <dbReference type="ARBA" id="ARBA00022833"/>
    </source>
</evidence>
<name>A0ABR3GT17_9PEZI</name>
<keyword evidence="9" id="KW-0862">Zinc</keyword>
<dbReference type="PRINTS" id="PR00714">
    <property type="entry name" value="MAN6PISMRASE"/>
</dbReference>
<gene>
    <name evidence="15" type="ORF">Q9L58_001779</name>
</gene>
<dbReference type="PANTHER" id="PTHR10309">
    <property type="entry name" value="MANNOSE-6-PHOSPHATE ISOMERASE"/>
    <property type="match status" value="1"/>
</dbReference>
<dbReference type="InterPro" id="IPR046457">
    <property type="entry name" value="PMI_typeI_cat"/>
</dbReference>
<evidence type="ECO:0000313" key="15">
    <source>
        <dbReference type="EMBL" id="KAL0639096.1"/>
    </source>
</evidence>
<evidence type="ECO:0000256" key="1">
    <source>
        <dbReference type="ARBA" id="ARBA00000757"/>
    </source>
</evidence>